<sequence length="95" mass="10082">MCVHLCSHPCGCHEKKWPSGMCVWPITLRPWTGSSARFLGPAAPSAPHASGGRIIERPIAISTGYKHRSRARRGGLSTEKCSIKISSTAGAAARA</sequence>
<accession>A0A4Y2C1Q2</accession>
<protein>
    <submittedName>
        <fullName evidence="1">Uncharacterized protein</fullName>
    </submittedName>
</protein>
<evidence type="ECO:0000313" key="1">
    <source>
        <dbReference type="EMBL" id="GBL98029.1"/>
    </source>
</evidence>
<evidence type="ECO:0000313" key="2">
    <source>
        <dbReference type="Proteomes" id="UP000499080"/>
    </source>
</evidence>
<reference evidence="1 2" key="1">
    <citation type="journal article" date="2019" name="Sci. Rep.">
        <title>Orb-weaving spider Araneus ventricosus genome elucidates the spidroin gene catalogue.</title>
        <authorList>
            <person name="Kono N."/>
            <person name="Nakamura H."/>
            <person name="Ohtoshi R."/>
            <person name="Moran D.A.P."/>
            <person name="Shinohara A."/>
            <person name="Yoshida Y."/>
            <person name="Fujiwara M."/>
            <person name="Mori M."/>
            <person name="Tomita M."/>
            <person name="Arakawa K."/>
        </authorList>
    </citation>
    <scope>NUCLEOTIDE SEQUENCE [LARGE SCALE GENOMIC DNA]</scope>
</reference>
<gene>
    <name evidence="1" type="ORF">AVEN_126916_1</name>
</gene>
<dbReference type="EMBL" id="BGPR01000135">
    <property type="protein sequence ID" value="GBL98029.1"/>
    <property type="molecule type" value="Genomic_DNA"/>
</dbReference>
<dbReference type="AlphaFoldDB" id="A0A4Y2C1Q2"/>
<comment type="caution">
    <text evidence="1">The sequence shown here is derived from an EMBL/GenBank/DDBJ whole genome shotgun (WGS) entry which is preliminary data.</text>
</comment>
<name>A0A4Y2C1Q2_ARAVE</name>
<dbReference type="Proteomes" id="UP000499080">
    <property type="component" value="Unassembled WGS sequence"/>
</dbReference>
<organism evidence="1 2">
    <name type="scientific">Araneus ventricosus</name>
    <name type="common">Orbweaver spider</name>
    <name type="synonym">Epeira ventricosa</name>
    <dbReference type="NCBI Taxonomy" id="182803"/>
    <lineage>
        <taxon>Eukaryota</taxon>
        <taxon>Metazoa</taxon>
        <taxon>Ecdysozoa</taxon>
        <taxon>Arthropoda</taxon>
        <taxon>Chelicerata</taxon>
        <taxon>Arachnida</taxon>
        <taxon>Araneae</taxon>
        <taxon>Araneomorphae</taxon>
        <taxon>Entelegynae</taxon>
        <taxon>Araneoidea</taxon>
        <taxon>Araneidae</taxon>
        <taxon>Araneus</taxon>
    </lineage>
</organism>
<proteinExistence type="predicted"/>
<keyword evidence="2" id="KW-1185">Reference proteome</keyword>